<feature type="chain" id="PRO_5004381557" description="Secreted protein" evidence="2">
    <location>
        <begin position="19"/>
        <end position="274"/>
    </location>
</feature>
<keyword evidence="2" id="KW-0732">Signal</keyword>
<proteinExistence type="predicted"/>
<name>R4XH31_TAPDE</name>
<dbReference type="EMBL" id="CAHR02000182">
    <property type="protein sequence ID" value="CCG83828.1"/>
    <property type="molecule type" value="Genomic_DNA"/>
</dbReference>
<dbReference type="VEuPathDB" id="FungiDB:TAPDE_004148"/>
<evidence type="ECO:0000256" key="2">
    <source>
        <dbReference type="SAM" id="SignalP"/>
    </source>
</evidence>
<evidence type="ECO:0000313" key="3">
    <source>
        <dbReference type="EMBL" id="CCG83828.1"/>
    </source>
</evidence>
<dbReference type="AlphaFoldDB" id="R4XH31"/>
<feature type="compositionally biased region" description="Pro residues" evidence="1">
    <location>
        <begin position="260"/>
        <end position="274"/>
    </location>
</feature>
<evidence type="ECO:0000313" key="4">
    <source>
        <dbReference type="Proteomes" id="UP000013776"/>
    </source>
</evidence>
<feature type="signal peptide" evidence="2">
    <location>
        <begin position="1"/>
        <end position="18"/>
    </location>
</feature>
<organism evidence="3 4">
    <name type="scientific">Taphrina deformans (strain PYCC 5710 / ATCC 11124 / CBS 356.35 / IMI 108563 / JCM 9778 / NBRC 8474)</name>
    <name type="common">Peach leaf curl fungus</name>
    <name type="synonym">Lalaria deformans</name>
    <dbReference type="NCBI Taxonomy" id="1097556"/>
    <lineage>
        <taxon>Eukaryota</taxon>
        <taxon>Fungi</taxon>
        <taxon>Dikarya</taxon>
        <taxon>Ascomycota</taxon>
        <taxon>Taphrinomycotina</taxon>
        <taxon>Taphrinomycetes</taxon>
        <taxon>Taphrinales</taxon>
        <taxon>Taphrinaceae</taxon>
        <taxon>Taphrina</taxon>
    </lineage>
</organism>
<sequence>MKASALLFTACSVALAAAAPVPDQLQDEPQGINQVVENADYALGTFAPWCSGNKPDCGEQRETHILVYFSNRPCVKVICGGKSGIEPVSISAEKYKEEYEHQKEPRDIKQVEVNTIWRPGKYPFCSPSDKPDCGENRETLVLWYFSNGPCYKVVCGGKSGIEPVSISTEKYKEEYEHQKEPRDIKPVEANTDRTLGTWPMCSPGSTPDCRNGVLKPIMAKSPTGPCMELVCGGKPGSQPVPFSAFEEGYEDNNPDHDVPPPKSRGSPPPKNDIV</sequence>
<keyword evidence="4" id="KW-1185">Reference proteome</keyword>
<feature type="region of interest" description="Disordered" evidence="1">
    <location>
        <begin position="240"/>
        <end position="274"/>
    </location>
</feature>
<evidence type="ECO:0008006" key="5">
    <source>
        <dbReference type="Google" id="ProtNLM"/>
    </source>
</evidence>
<protein>
    <recommendedName>
        <fullName evidence="5">Secreted protein</fullName>
    </recommendedName>
</protein>
<reference evidence="3 4" key="1">
    <citation type="journal article" date="2013" name="MBio">
        <title>Genome sequencing of the plant pathogen Taphrina deformans, the causal agent of peach leaf curl.</title>
        <authorList>
            <person name="Cisse O.H."/>
            <person name="Almeida J.M.G.C.F."/>
            <person name="Fonseca A."/>
            <person name="Kumar A.A."/>
            <person name="Salojaervi J."/>
            <person name="Overmyer K."/>
            <person name="Hauser P.M."/>
            <person name="Pagni M."/>
        </authorList>
    </citation>
    <scope>NUCLEOTIDE SEQUENCE [LARGE SCALE GENOMIC DNA]</scope>
    <source>
        <strain evidence="4">PYCC 5710 / ATCC 11124 / CBS 356.35 / IMI 108563 / JCM 9778 / NBRC 8474</strain>
    </source>
</reference>
<comment type="caution">
    <text evidence="3">The sequence shown here is derived from an EMBL/GenBank/DDBJ whole genome shotgun (WGS) entry which is preliminary data.</text>
</comment>
<accession>R4XH31</accession>
<dbReference type="Proteomes" id="UP000013776">
    <property type="component" value="Unassembled WGS sequence"/>
</dbReference>
<evidence type="ECO:0000256" key="1">
    <source>
        <dbReference type="SAM" id="MobiDB-lite"/>
    </source>
</evidence>
<gene>
    <name evidence="3" type="ORF">TAPDE_004148</name>
</gene>